<proteinExistence type="predicted"/>
<feature type="transmembrane region" description="Helical" evidence="1">
    <location>
        <begin position="105"/>
        <end position="124"/>
    </location>
</feature>
<gene>
    <name evidence="2" type="ORF">OtV5_141</name>
</gene>
<keyword evidence="3" id="KW-1185">Reference proteome</keyword>
<dbReference type="EMBL" id="EU304328">
    <property type="protein sequence ID" value="ABY27938.1"/>
    <property type="molecule type" value="Genomic_DNA"/>
</dbReference>
<reference evidence="2 3" key="1">
    <citation type="journal article" date="2008" name="PLoS ONE">
        <title>Life-cycle and genome of OtV5, a large DNA virus of the pelagic marine unicellular green alga Ostreococcus tauri.</title>
        <authorList>
            <person name="Derelle E."/>
            <person name="Ferraz C."/>
            <person name="Escande M.L."/>
            <person name="Eychenie S."/>
            <person name="Cooke R."/>
            <person name="Piganeau G."/>
            <person name="Desdevises Y."/>
            <person name="Bellec L."/>
            <person name="Moreau H."/>
            <person name="Grimsley N."/>
        </authorList>
    </citation>
    <scope>NUCLEOTIDE SEQUENCE [LARGE SCALE GENOMIC DNA]</scope>
    <source>
        <strain evidence="2 3">OtV5</strain>
    </source>
</reference>
<accession>A9YW55</accession>
<sequence length="126" mass="14126">MSKYMLNDEDAINDVNPFVTHDFSLPGGVRQTGGFDDFTEIKQEPGIAPKERSVYCDYGLCAESTSECSLSRPIHPRRNIDRGYTQNDRTFVQRAVIGVAKNPKFSMIGALICLATIALILYYLTR</sequence>
<evidence type="ECO:0000313" key="3">
    <source>
        <dbReference type="Proteomes" id="UP000203890"/>
    </source>
</evidence>
<dbReference type="OrthoDB" id="16584at10239"/>
<dbReference type="Proteomes" id="UP000203890">
    <property type="component" value="Segment"/>
</dbReference>
<keyword evidence="1" id="KW-0472">Membrane</keyword>
<organism evidence="2 3">
    <name type="scientific">Ostreococcus tauri virus OtV5</name>
    <dbReference type="NCBI Taxonomy" id="1785753"/>
    <lineage>
        <taxon>Viruses</taxon>
        <taxon>Varidnaviria</taxon>
        <taxon>Bamfordvirae</taxon>
        <taxon>Nucleocytoviricota</taxon>
        <taxon>Megaviricetes</taxon>
        <taxon>Algavirales</taxon>
        <taxon>Phycodnaviridae</taxon>
        <taxon>Prasinovirus</taxon>
        <taxon>Prasinovirus ostreotauri</taxon>
    </lineage>
</organism>
<dbReference type="RefSeq" id="YP_001648234.1">
    <property type="nucleotide sequence ID" value="NC_010191.2"/>
</dbReference>
<protein>
    <submittedName>
        <fullName evidence="2">Uncharacterized protein</fullName>
    </submittedName>
</protein>
<evidence type="ECO:0000313" key="2">
    <source>
        <dbReference type="EMBL" id="ABY27938.1"/>
    </source>
</evidence>
<keyword evidence="1" id="KW-0812">Transmembrane</keyword>
<name>A9YW55_9PHYC</name>
<keyword evidence="1" id="KW-1133">Transmembrane helix</keyword>
<dbReference type="GeneID" id="5845584"/>
<dbReference type="KEGG" id="vg:5845584"/>
<evidence type="ECO:0000256" key="1">
    <source>
        <dbReference type="SAM" id="Phobius"/>
    </source>
</evidence>